<organism evidence="4 5">
    <name type="scientific">Trifolium medium</name>
    <dbReference type="NCBI Taxonomy" id="97028"/>
    <lineage>
        <taxon>Eukaryota</taxon>
        <taxon>Viridiplantae</taxon>
        <taxon>Streptophyta</taxon>
        <taxon>Embryophyta</taxon>
        <taxon>Tracheophyta</taxon>
        <taxon>Spermatophyta</taxon>
        <taxon>Magnoliopsida</taxon>
        <taxon>eudicotyledons</taxon>
        <taxon>Gunneridae</taxon>
        <taxon>Pentapetalae</taxon>
        <taxon>rosids</taxon>
        <taxon>fabids</taxon>
        <taxon>Fabales</taxon>
        <taxon>Fabaceae</taxon>
        <taxon>Papilionoideae</taxon>
        <taxon>50 kb inversion clade</taxon>
        <taxon>NPAAA clade</taxon>
        <taxon>Hologalegina</taxon>
        <taxon>IRL clade</taxon>
        <taxon>Trifolieae</taxon>
        <taxon>Trifolium</taxon>
    </lineage>
</organism>
<keyword evidence="1" id="KW-0413">Isomerase</keyword>
<sequence length="239" mass="25670">AKGKFSGGFDINAFGIMQKGMDHTNPGLISVELLTDTIEAARKPSVAAIDGLALGGGLELAMACNARISTPVAQLGLPELQLGVIPGGGGTQRLPRLVGLAKALEMMLTSKAIKGEEAYSLGLVDALVSRDKLVSTARQWALDIVDRRRPWVRSLYKTDKIESLGEAREILKFARTQAQKRAPNLKHPLVCIDVIEDGIVAGPRAGLWKELEAFKALVASDTCKSLIHIFFSQRGTSKL</sequence>
<evidence type="ECO:0000256" key="1">
    <source>
        <dbReference type="ARBA" id="ARBA00023235"/>
    </source>
</evidence>
<dbReference type="GO" id="GO:0016829">
    <property type="term" value="F:lyase activity"/>
    <property type="evidence" value="ECO:0007669"/>
    <property type="project" value="UniProtKB-KW"/>
</dbReference>
<reference evidence="4 5" key="1">
    <citation type="journal article" date="2018" name="Front. Plant Sci.">
        <title>Red Clover (Trifolium pratense) and Zigzag Clover (T. medium) - A Picture of Genomic Similarities and Differences.</title>
        <authorList>
            <person name="Dluhosova J."/>
            <person name="Istvanek J."/>
            <person name="Nedelnik J."/>
            <person name="Repkova J."/>
        </authorList>
    </citation>
    <scope>NUCLEOTIDE SEQUENCE [LARGE SCALE GENOMIC DNA]</scope>
    <source>
        <strain evidence="5">cv. 10/8</strain>
        <tissue evidence="4">Leaf</tissue>
    </source>
</reference>
<dbReference type="PANTHER" id="PTHR23309">
    <property type="entry name" value="3-HYDROXYACYL-COA DEHYROGENASE"/>
    <property type="match status" value="1"/>
</dbReference>
<gene>
    <name evidence="4" type="ORF">A2U01_0000894</name>
</gene>
<dbReference type="GO" id="GO:0003857">
    <property type="term" value="F:(3S)-3-hydroxyacyl-CoA dehydrogenase (NAD+) activity"/>
    <property type="evidence" value="ECO:0007669"/>
    <property type="project" value="TreeGrafter"/>
</dbReference>
<proteinExistence type="predicted"/>
<dbReference type="CDD" id="cd06558">
    <property type="entry name" value="crotonase-like"/>
    <property type="match status" value="1"/>
</dbReference>
<dbReference type="PANTHER" id="PTHR23309:SF9">
    <property type="entry name" value="PEROXISOMAL FATTY ACID BETA-OXIDATION MULTIFUNCTIONAL PROTEIN MFP2"/>
    <property type="match status" value="1"/>
</dbReference>
<keyword evidence="5" id="KW-1185">Reference proteome</keyword>
<keyword evidence="2" id="KW-0456">Lyase</keyword>
<feature type="non-terminal residue" evidence="4">
    <location>
        <position position="1"/>
    </location>
</feature>
<keyword evidence="3" id="KW-0511">Multifunctional enzyme</keyword>
<evidence type="ECO:0000313" key="5">
    <source>
        <dbReference type="Proteomes" id="UP000265520"/>
    </source>
</evidence>
<name>A0A392LYR2_9FABA</name>
<dbReference type="SUPFAM" id="SSF52096">
    <property type="entry name" value="ClpP/crotonase"/>
    <property type="match status" value="1"/>
</dbReference>
<evidence type="ECO:0000313" key="4">
    <source>
        <dbReference type="EMBL" id="MCH80132.1"/>
    </source>
</evidence>
<dbReference type="AlphaFoldDB" id="A0A392LYR2"/>
<dbReference type="GO" id="GO:0016853">
    <property type="term" value="F:isomerase activity"/>
    <property type="evidence" value="ECO:0007669"/>
    <property type="project" value="UniProtKB-KW"/>
</dbReference>
<dbReference type="Pfam" id="PF00378">
    <property type="entry name" value="ECH_1"/>
    <property type="match status" value="1"/>
</dbReference>
<dbReference type="InterPro" id="IPR029045">
    <property type="entry name" value="ClpP/crotonase-like_dom_sf"/>
</dbReference>
<comment type="caution">
    <text evidence="4">The sequence shown here is derived from an EMBL/GenBank/DDBJ whole genome shotgun (WGS) entry which is preliminary data.</text>
</comment>
<protein>
    <submittedName>
        <fullName evidence="4">Peroxisomal fatty acid beta-oxidation multifunctional protein MFP2-like</fullName>
    </submittedName>
</protein>
<accession>A0A392LYR2</accession>
<dbReference type="EMBL" id="LXQA010000721">
    <property type="protein sequence ID" value="MCH80132.1"/>
    <property type="molecule type" value="Genomic_DNA"/>
</dbReference>
<dbReference type="GO" id="GO:0005777">
    <property type="term" value="C:peroxisome"/>
    <property type="evidence" value="ECO:0007669"/>
    <property type="project" value="TreeGrafter"/>
</dbReference>
<dbReference type="Gene3D" id="3.90.226.10">
    <property type="entry name" value="2-enoyl-CoA Hydratase, Chain A, domain 1"/>
    <property type="match status" value="1"/>
</dbReference>
<dbReference type="Proteomes" id="UP000265520">
    <property type="component" value="Unassembled WGS sequence"/>
</dbReference>
<dbReference type="InterPro" id="IPR001753">
    <property type="entry name" value="Enoyl-CoA_hydra/iso"/>
</dbReference>
<evidence type="ECO:0000256" key="2">
    <source>
        <dbReference type="ARBA" id="ARBA00023239"/>
    </source>
</evidence>
<evidence type="ECO:0000256" key="3">
    <source>
        <dbReference type="ARBA" id="ARBA00023268"/>
    </source>
</evidence>
<dbReference type="GO" id="GO:0006635">
    <property type="term" value="P:fatty acid beta-oxidation"/>
    <property type="evidence" value="ECO:0007669"/>
    <property type="project" value="TreeGrafter"/>
</dbReference>